<dbReference type="GO" id="GO:0071004">
    <property type="term" value="C:U2-type prespliceosome"/>
    <property type="evidence" value="ECO:0007669"/>
    <property type="project" value="TreeGrafter"/>
</dbReference>
<dbReference type="InterPro" id="IPR035979">
    <property type="entry name" value="RBD_domain_sf"/>
</dbReference>
<comment type="caution">
    <text evidence="8">The sequence shown here is derived from an EMBL/GenBank/DDBJ whole genome shotgun (WGS) entry which is preliminary data.</text>
</comment>
<evidence type="ECO:0000256" key="5">
    <source>
        <dbReference type="PROSITE-ProRule" id="PRU00176"/>
    </source>
</evidence>
<keyword evidence="3" id="KW-0539">Nucleus</keyword>
<comment type="subcellular location">
    <subcellularLocation>
        <location evidence="1">Nucleus</location>
    </subcellularLocation>
</comment>
<evidence type="ECO:0000259" key="7">
    <source>
        <dbReference type="PROSITE" id="PS50102"/>
    </source>
</evidence>
<evidence type="ECO:0000256" key="4">
    <source>
        <dbReference type="ARBA" id="ARBA00023274"/>
    </source>
</evidence>
<dbReference type="PROSITE" id="PS50102">
    <property type="entry name" value="RRM"/>
    <property type="match status" value="1"/>
</dbReference>
<reference evidence="8" key="1">
    <citation type="submission" date="2020-04" db="EMBL/GenBank/DDBJ databases">
        <title>Analysis of mating type loci in Filobasidium floriforme.</title>
        <authorList>
            <person name="Nowrousian M."/>
        </authorList>
    </citation>
    <scope>NUCLEOTIDE SEQUENCE</scope>
    <source>
        <strain evidence="8">CBS 6242</strain>
    </source>
</reference>
<organism evidence="8 9">
    <name type="scientific">Filobasidium floriforme</name>
    <dbReference type="NCBI Taxonomy" id="5210"/>
    <lineage>
        <taxon>Eukaryota</taxon>
        <taxon>Fungi</taxon>
        <taxon>Dikarya</taxon>
        <taxon>Basidiomycota</taxon>
        <taxon>Agaricomycotina</taxon>
        <taxon>Tremellomycetes</taxon>
        <taxon>Filobasidiales</taxon>
        <taxon>Filobasidiaceae</taxon>
        <taxon>Filobasidium</taxon>
    </lineage>
</organism>
<dbReference type="Proteomes" id="UP000812966">
    <property type="component" value="Unassembled WGS sequence"/>
</dbReference>
<evidence type="ECO:0000256" key="3">
    <source>
        <dbReference type="ARBA" id="ARBA00023242"/>
    </source>
</evidence>
<dbReference type="InterPro" id="IPR012677">
    <property type="entry name" value="Nucleotide-bd_a/b_plait_sf"/>
</dbReference>
<evidence type="ECO:0000256" key="1">
    <source>
        <dbReference type="ARBA" id="ARBA00004123"/>
    </source>
</evidence>
<dbReference type="EMBL" id="JABELV010000008">
    <property type="protein sequence ID" value="KAG7571367.1"/>
    <property type="molecule type" value="Genomic_DNA"/>
</dbReference>
<dbReference type="SMART" id="SM00360">
    <property type="entry name" value="RRM"/>
    <property type="match status" value="1"/>
</dbReference>
<dbReference type="GO" id="GO:0005685">
    <property type="term" value="C:U1 snRNP"/>
    <property type="evidence" value="ECO:0007669"/>
    <property type="project" value="TreeGrafter"/>
</dbReference>
<protein>
    <recommendedName>
        <fullName evidence="7">RRM domain-containing protein</fullName>
    </recommendedName>
</protein>
<feature type="region of interest" description="Disordered" evidence="6">
    <location>
        <begin position="1"/>
        <end position="119"/>
    </location>
</feature>
<name>A0A8K0JSR3_9TREE</name>
<evidence type="ECO:0000313" key="9">
    <source>
        <dbReference type="Proteomes" id="UP000812966"/>
    </source>
</evidence>
<dbReference type="PANTHER" id="PTHR13952">
    <property type="entry name" value="U1 SMALL NUCLEAR RIBONUCLEOPROTEIN 70 KD"/>
    <property type="match status" value="1"/>
</dbReference>
<evidence type="ECO:0000256" key="6">
    <source>
        <dbReference type="SAM" id="MobiDB-lite"/>
    </source>
</evidence>
<gene>
    <name evidence="8" type="ORF">FFLO_00719</name>
</gene>
<dbReference type="GO" id="GO:0003729">
    <property type="term" value="F:mRNA binding"/>
    <property type="evidence" value="ECO:0007669"/>
    <property type="project" value="TreeGrafter"/>
</dbReference>
<dbReference type="AlphaFoldDB" id="A0A8K0JSR3"/>
<feature type="compositionally biased region" description="Basic and acidic residues" evidence="6">
    <location>
        <begin position="71"/>
        <end position="105"/>
    </location>
</feature>
<proteinExistence type="predicted"/>
<dbReference type="SUPFAM" id="SSF54928">
    <property type="entry name" value="RNA-binding domain, RBD"/>
    <property type="match status" value="1"/>
</dbReference>
<feature type="domain" description="RRM" evidence="7">
    <location>
        <begin position="122"/>
        <end position="176"/>
    </location>
</feature>
<dbReference type="InterPro" id="IPR051183">
    <property type="entry name" value="U1_U11-U12_snRNP_70-35kDa"/>
</dbReference>
<dbReference type="InterPro" id="IPR022023">
    <property type="entry name" value="U1snRNP70_N"/>
</dbReference>
<dbReference type="InterPro" id="IPR000504">
    <property type="entry name" value="RRM_dom"/>
</dbReference>
<evidence type="ECO:0000313" key="8">
    <source>
        <dbReference type="EMBL" id="KAG7571367.1"/>
    </source>
</evidence>
<dbReference type="OrthoDB" id="4207594at2759"/>
<dbReference type="GO" id="GO:0030619">
    <property type="term" value="F:U1 snRNA binding"/>
    <property type="evidence" value="ECO:0007669"/>
    <property type="project" value="TreeGrafter"/>
</dbReference>
<dbReference type="GO" id="GO:0071011">
    <property type="term" value="C:precatalytic spliceosome"/>
    <property type="evidence" value="ECO:0007669"/>
    <property type="project" value="TreeGrafter"/>
</dbReference>
<keyword evidence="9" id="KW-1185">Reference proteome</keyword>
<dbReference type="Pfam" id="PF00076">
    <property type="entry name" value="RRM_1"/>
    <property type="match status" value="1"/>
</dbReference>
<sequence>MQGTIPGKFPPNLLKLFAPRPPPTFIKPLGRDPHEPGPNKLDGVAEVLKRLHAENEEKMLTEEQTGQGSEAEGKEKGFTLAREYQRQLKREEKKKQKEEYKKNLEKNYNPQEDPKAEGDPYKTLFISKLSKKVTEEDLRREFEMYGAIERIRIVKDKKGKSKSYAFIVFDRERDMKGESDVDCREHVEMKDALPFR</sequence>
<accession>A0A8K0JSR3</accession>
<dbReference type="PANTHER" id="PTHR13952:SF5">
    <property type="entry name" value="U1 SMALL NUCLEAR RIBONUCLEOPROTEIN 70 KDA"/>
    <property type="match status" value="1"/>
</dbReference>
<keyword evidence="2 5" id="KW-0694">RNA-binding</keyword>
<dbReference type="Gene3D" id="3.30.70.330">
    <property type="match status" value="1"/>
</dbReference>
<dbReference type="Pfam" id="PF12220">
    <property type="entry name" value="U1snRNP70_N"/>
    <property type="match status" value="1"/>
</dbReference>
<dbReference type="GO" id="GO:0000398">
    <property type="term" value="P:mRNA splicing, via spliceosome"/>
    <property type="evidence" value="ECO:0007669"/>
    <property type="project" value="TreeGrafter"/>
</dbReference>
<evidence type="ECO:0000256" key="2">
    <source>
        <dbReference type="ARBA" id="ARBA00022884"/>
    </source>
</evidence>
<keyword evidence="4" id="KW-0687">Ribonucleoprotein</keyword>
<feature type="compositionally biased region" description="Basic and acidic residues" evidence="6">
    <location>
        <begin position="47"/>
        <end position="61"/>
    </location>
</feature>